<sequence>MSGSLPQQTTVLIVGAGPCGMAAAVSMYHQGLRDITIVDALLPGENSSRAMVIHAATLEFTHPMPPALDSIGCLERLLPLGEKMERVGIHDGSSYILSIEFALLKAYTKYPFGFVIPQSSTEGVMLEVLGELGIKVFRR</sequence>
<dbReference type="InterPro" id="IPR036188">
    <property type="entry name" value="FAD/NAD-bd_sf"/>
</dbReference>
<organism evidence="5 6">
    <name type="scientific">Mycena rosella</name>
    <name type="common">Pink bonnet</name>
    <name type="synonym">Agaricus rosellus</name>
    <dbReference type="NCBI Taxonomy" id="1033263"/>
    <lineage>
        <taxon>Eukaryota</taxon>
        <taxon>Fungi</taxon>
        <taxon>Dikarya</taxon>
        <taxon>Basidiomycota</taxon>
        <taxon>Agaricomycotina</taxon>
        <taxon>Agaricomycetes</taxon>
        <taxon>Agaricomycetidae</taxon>
        <taxon>Agaricales</taxon>
        <taxon>Marasmiineae</taxon>
        <taxon>Mycenaceae</taxon>
        <taxon>Mycena</taxon>
    </lineage>
</organism>
<feature type="domain" description="FAD-binding" evidence="4">
    <location>
        <begin position="9"/>
        <end position="138"/>
    </location>
</feature>
<accession>A0AAD7CMC9</accession>
<evidence type="ECO:0000259" key="4">
    <source>
        <dbReference type="Pfam" id="PF01494"/>
    </source>
</evidence>
<dbReference type="GO" id="GO:0071949">
    <property type="term" value="F:FAD binding"/>
    <property type="evidence" value="ECO:0007669"/>
    <property type="project" value="InterPro"/>
</dbReference>
<dbReference type="Pfam" id="PF01494">
    <property type="entry name" value="FAD_binding_3"/>
    <property type="match status" value="1"/>
</dbReference>
<dbReference type="AlphaFoldDB" id="A0AAD7CMC9"/>
<evidence type="ECO:0000256" key="3">
    <source>
        <dbReference type="ARBA" id="ARBA00023002"/>
    </source>
</evidence>
<proteinExistence type="predicted"/>
<dbReference type="GO" id="GO:0016491">
    <property type="term" value="F:oxidoreductase activity"/>
    <property type="evidence" value="ECO:0007669"/>
    <property type="project" value="UniProtKB-KW"/>
</dbReference>
<evidence type="ECO:0000256" key="1">
    <source>
        <dbReference type="ARBA" id="ARBA00022630"/>
    </source>
</evidence>
<keyword evidence="2" id="KW-0274">FAD</keyword>
<evidence type="ECO:0000313" key="6">
    <source>
        <dbReference type="Proteomes" id="UP001221757"/>
    </source>
</evidence>
<evidence type="ECO:0000256" key="2">
    <source>
        <dbReference type="ARBA" id="ARBA00022827"/>
    </source>
</evidence>
<keyword evidence="6" id="KW-1185">Reference proteome</keyword>
<reference evidence="5" key="1">
    <citation type="submission" date="2023-03" db="EMBL/GenBank/DDBJ databases">
        <title>Massive genome expansion in bonnet fungi (Mycena s.s.) driven by repeated elements and novel gene families across ecological guilds.</title>
        <authorList>
            <consortium name="Lawrence Berkeley National Laboratory"/>
            <person name="Harder C.B."/>
            <person name="Miyauchi S."/>
            <person name="Viragh M."/>
            <person name="Kuo A."/>
            <person name="Thoen E."/>
            <person name="Andreopoulos B."/>
            <person name="Lu D."/>
            <person name="Skrede I."/>
            <person name="Drula E."/>
            <person name="Henrissat B."/>
            <person name="Morin E."/>
            <person name="Kohler A."/>
            <person name="Barry K."/>
            <person name="LaButti K."/>
            <person name="Morin E."/>
            <person name="Salamov A."/>
            <person name="Lipzen A."/>
            <person name="Mereny Z."/>
            <person name="Hegedus B."/>
            <person name="Baldrian P."/>
            <person name="Stursova M."/>
            <person name="Weitz H."/>
            <person name="Taylor A."/>
            <person name="Grigoriev I.V."/>
            <person name="Nagy L.G."/>
            <person name="Martin F."/>
            <person name="Kauserud H."/>
        </authorList>
    </citation>
    <scope>NUCLEOTIDE SEQUENCE</scope>
    <source>
        <strain evidence="5">CBHHK067</strain>
    </source>
</reference>
<protein>
    <recommendedName>
        <fullName evidence="4">FAD-binding domain-containing protein</fullName>
    </recommendedName>
</protein>
<dbReference type="Gene3D" id="3.50.50.60">
    <property type="entry name" value="FAD/NAD(P)-binding domain"/>
    <property type="match status" value="1"/>
</dbReference>
<dbReference type="EMBL" id="JARKIE010000339">
    <property type="protein sequence ID" value="KAJ7653014.1"/>
    <property type="molecule type" value="Genomic_DNA"/>
</dbReference>
<gene>
    <name evidence="5" type="ORF">B0H17DRAFT_1147202</name>
</gene>
<dbReference type="SUPFAM" id="SSF51905">
    <property type="entry name" value="FAD/NAD(P)-binding domain"/>
    <property type="match status" value="1"/>
</dbReference>
<keyword evidence="3" id="KW-0560">Oxidoreductase</keyword>
<keyword evidence="1" id="KW-0285">Flavoprotein</keyword>
<name>A0AAD7CMC9_MYCRO</name>
<dbReference type="Proteomes" id="UP001221757">
    <property type="component" value="Unassembled WGS sequence"/>
</dbReference>
<comment type="caution">
    <text evidence="5">The sequence shown here is derived from an EMBL/GenBank/DDBJ whole genome shotgun (WGS) entry which is preliminary data.</text>
</comment>
<evidence type="ECO:0000313" key="5">
    <source>
        <dbReference type="EMBL" id="KAJ7653014.1"/>
    </source>
</evidence>
<dbReference type="InterPro" id="IPR002938">
    <property type="entry name" value="FAD-bd"/>
</dbReference>